<evidence type="ECO:0008006" key="11">
    <source>
        <dbReference type="Google" id="ProtNLM"/>
    </source>
</evidence>
<dbReference type="STRING" id="1193518.BN13_490001"/>
<dbReference type="PANTHER" id="PTHR47019:SF1">
    <property type="entry name" value="LIPID II FLIPPASE MURJ"/>
    <property type="match status" value="1"/>
</dbReference>
<feature type="transmembrane region" description="Helical" evidence="8">
    <location>
        <begin position="385"/>
        <end position="403"/>
    </location>
</feature>
<feature type="transmembrane region" description="Helical" evidence="8">
    <location>
        <begin position="16"/>
        <end position="37"/>
    </location>
</feature>
<feature type="transmembrane region" description="Helical" evidence="8">
    <location>
        <begin position="57"/>
        <end position="78"/>
    </location>
</feature>
<dbReference type="GO" id="GO:0008360">
    <property type="term" value="P:regulation of cell shape"/>
    <property type="evidence" value="ECO:0007669"/>
    <property type="project" value="UniProtKB-KW"/>
</dbReference>
<evidence type="ECO:0000256" key="8">
    <source>
        <dbReference type="SAM" id="Phobius"/>
    </source>
</evidence>
<evidence type="ECO:0000256" key="4">
    <source>
        <dbReference type="ARBA" id="ARBA00022960"/>
    </source>
</evidence>
<dbReference type="GO" id="GO:0009252">
    <property type="term" value="P:peptidoglycan biosynthetic process"/>
    <property type="evidence" value="ECO:0007669"/>
    <property type="project" value="UniProtKB-KW"/>
</dbReference>
<dbReference type="InterPro" id="IPR051050">
    <property type="entry name" value="Lipid_II_flippase_MurJ/MviN"/>
</dbReference>
<evidence type="ECO:0000256" key="2">
    <source>
        <dbReference type="ARBA" id="ARBA00022475"/>
    </source>
</evidence>
<name>A0A077M908_9MICO</name>
<dbReference type="GO" id="GO:0034204">
    <property type="term" value="P:lipid translocation"/>
    <property type="evidence" value="ECO:0007669"/>
    <property type="project" value="TreeGrafter"/>
</dbReference>
<comment type="caution">
    <text evidence="9">The sequence shown here is derived from an EMBL/GenBank/DDBJ whole genome shotgun (WGS) entry which is preliminary data.</text>
</comment>
<feature type="transmembrane region" description="Helical" evidence="8">
    <location>
        <begin position="191"/>
        <end position="210"/>
    </location>
</feature>
<dbReference type="AlphaFoldDB" id="A0A077M908"/>
<accession>A0A077M908</accession>
<evidence type="ECO:0000256" key="6">
    <source>
        <dbReference type="ARBA" id="ARBA00022989"/>
    </source>
</evidence>
<evidence type="ECO:0000256" key="7">
    <source>
        <dbReference type="ARBA" id="ARBA00023136"/>
    </source>
</evidence>
<feature type="transmembrane region" description="Helical" evidence="8">
    <location>
        <begin position="476"/>
        <end position="497"/>
    </location>
</feature>
<feature type="transmembrane region" description="Helical" evidence="8">
    <location>
        <begin position="131"/>
        <end position="149"/>
    </location>
</feature>
<feature type="transmembrane region" description="Helical" evidence="8">
    <location>
        <begin position="443"/>
        <end position="464"/>
    </location>
</feature>
<keyword evidence="7 8" id="KW-0472">Membrane</keyword>
<organism evidence="9 10">
    <name type="scientific">Nostocoides jenkinsii Ben 74</name>
    <dbReference type="NCBI Taxonomy" id="1193518"/>
    <lineage>
        <taxon>Bacteria</taxon>
        <taxon>Bacillati</taxon>
        <taxon>Actinomycetota</taxon>
        <taxon>Actinomycetes</taxon>
        <taxon>Micrococcales</taxon>
        <taxon>Intrasporangiaceae</taxon>
        <taxon>Nostocoides</taxon>
    </lineage>
</organism>
<dbReference type="PANTHER" id="PTHR47019">
    <property type="entry name" value="LIPID II FLIPPASE MURJ"/>
    <property type="match status" value="1"/>
</dbReference>
<evidence type="ECO:0000256" key="5">
    <source>
        <dbReference type="ARBA" id="ARBA00022984"/>
    </source>
</evidence>
<keyword evidence="3 8" id="KW-0812">Transmembrane</keyword>
<gene>
    <name evidence="9" type="ORF">BN13_490001</name>
</gene>
<keyword evidence="4" id="KW-0133">Cell shape</keyword>
<evidence type="ECO:0000313" key="10">
    <source>
        <dbReference type="Proteomes" id="UP000035720"/>
    </source>
</evidence>
<protein>
    <recommendedName>
        <fullName evidence="11">Integral membrane protein MviN</fullName>
    </recommendedName>
</protein>
<keyword evidence="6 8" id="KW-1133">Transmembrane helix</keyword>
<keyword evidence="10" id="KW-1185">Reference proteome</keyword>
<sequence length="504" mass="52005">MPDRSAEPHALARQSGITAVVALLAVASGFLLDLAWWHRLGVGAGSDAIALSLRLPLALAAIAVALGAQVLVPTFTAWRVELAGDREPGAVAGLMLWFAGAGLAGAGTLALLAGPAMRLLSPDWSPDTLDAAARLTRILAIYLPALAAAEVLRSWLISRLVIGFPAAMSLVLNLVGIPIILLGPARIETVAWAYAAGALAQVAVMAALAHHHGWRAHWPRPRDPAVRHTLGLLRRPTLAAGLNPAMRVLEGIVVSFLPVGSATVVHYGNRIASALGGTVVFRSVMVALIPRLGNALANGDEAAAARLLRHGIRLVALLAVPMTVLGVVLFPAVTPLVFGDRPGTAAVLPAVLAVYALSFAGSGLQRALLAPFFAARRMAEPLRNTAYGVVANAGLLLTLYPLASTWAHPVLAVPIAYAAAQYVNVGHAWWLARRQPGLGRLGLAAALAGSLLCGLAGALAAWLVHRIGAADASGALRPVMATIAGLGASAATGLATWRRGLDRD</sequence>
<feature type="transmembrane region" description="Helical" evidence="8">
    <location>
        <begin position="344"/>
        <end position="364"/>
    </location>
</feature>
<feature type="transmembrane region" description="Helical" evidence="8">
    <location>
        <begin position="161"/>
        <end position="185"/>
    </location>
</feature>
<dbReference type="GO" id="GO:0005886">
    <property type="term" value="C:plasma membrane"/>
    <property type="evidence" value="ECO:0007669"/>
    <property type="project" value="UniProtKB-SubCell"/>
</dbReference>
<dbReference type="EMBL" id="CAJC01000160">
    <property type="protein sequence ID" value="CCI53811.1"/>
    <property type="molecule type" value="Genomic_DNA"/>
</dbReference>
<reference evidence="9 10" key="1">
    <citation type="journal article" date="2013" name="ISME J.">
        <title>A metabolic model for members of the genus Tetrasphaera involved in enhanced biological phosphorus removal.</title>
        <authorList>
            <person name="Kristiansen R."/>
            <person name="Nguyen H.T.T."/>
            <person name="Saunders A.M."/>
            <person name="Nielsen J.L."/>
            <person name="Wimmer R."/>
            <person name="Le V.Q."/>
            <person name="McIlroy S.J."/>
            <person name="Petrovski S."/>
            <person name="Seviour R.J."/>
            <person name="Calteau A."/>
            <person name="Nielsen K.L."/>
            <person name="Nielsen P.H."/>
        </authorList>
    </citation>
    <scope>NUCLEOTIDE SEQUENCE [LARGE SCALE GENOMIC DNA]</scope>
    <source>
        <strain evidence="9 10">Ben 74</strain>
    </source>
</reference>
<feature type="transmembrane region" description="Helical" evidence="8">
    <location>
        <begin position="90"/>
        <end position="111"/>
    </location>
</feature>
<comment type="subcellular location">
    <subcellularLocation>
        <location evidence="1">Cell membrane</location>
        <topology evidence="1">Multi-pass membrane protein</topology>
    </subcellularLocation>
</comment>
<feature type="transmembrane region" description="Helical" evidence="8">
    <location>
        <begin position="314"/>
        <end position="338"/>
    </location>
</feature>
<dbReference type="GO" id="GO:0015648">
    <property type="term" value="F:lipid-linked peptidoglycan transporter activity"/>
    <property type="evidence" value="ECO:0007669"/>
    <property type="project" value="TreeGrafter"/>
</dbReference>
<dbReference type="OrthoDB" id="10020726at2"/>
<evidence type="ECO:0000313" key="9">
    <source>
        <dbReference type="EMBL" id="CCI53811.1"/>
    </source>
</evidence>
<keyword evidence="5" id="KW-0573">Peptidoglycan synthesis</keyword>
<evidence type="ECO:0000256" key="3">
    <source>
        <dbReference type="ARBA" id="ARBA00022692"/>
    </source>
</evidence>
<dbReference type="Pfam" id="PF03023">
    <property type="entry name" value="MurJ"/>
    <property type="match status" value="1"/>
</dbReference>
<dbReference type="InterPro" id="IPR004268">
    <property type="entry name" value="MurJ"/>
</dbReference>
<dbReference type="Proteomes" id="UP000035720">
    <property type="component" value="Unassembled WGS sequence"/>
</dbReference>
<feature type="transmembrane region" description="Helical" evidence="8">
    <location>
        <begin position="409"/>
        <end position="431"/>
    </location>
</feature>
<keyword evidence="2" id="KW-1003">Cell membrane</keyword>
<evidence type="ECO:0000256" key="1">
    <source>
        <dbReference type="ARBA" id="ARBA00004651"/>
    </source>
</evidence>
<proteinExistence type="predicted"/>